<keyword evidence="1" id="KW-1133">Transmembrane helix</keyword>
<dbReference type="eggNOG" id="ENOG502ZCRC">
    <property type="taxonomic scope" value="Bacteria"/>
</dbReference>
<keyword evidence="3" id="KW-1185">Reference proteome</keyword>
<dbReference type="EMBL" id="CM001475">
    <property type="protein sequence ID" value="EIC28030.1"/>
    <property type="molecule type" value="Genomic_DNA"/>
</dbReference>
<feature type="transmembrane region" description="Helical" evidence="1">
    <location>
        <begin position="94"/>
        <end position="111"/>
    </location>
</feature>
<reference evidence="2 3" key="1">
    <citation type="journal article" date="2013" name="Genome Announc.">
        <title>Genome Sequence of the Obligate Gammaproteobacterial Methanotroph Methylomicrobium album Strain BG8.</title>
        <authorList>
            <person name="Kits K.D."/>
            <person name="Kalyuzhnaya M.G."/>
            <person name="Klotz M.G."/>
            <person name="Jetten M.S."/>
            <person name="Op den Camp H.J."/>
            <person name="Vuilleumier S."/>
            <person name="Bringel F."/>
            <person name="Dispirito A.A."/>
            <person name="Murrell J.C."/>
            <person name="Bruce D."/>
            <person name="Cheng J.F."/>
            <person name="Copeland A."/>
            <person name="Goodwin L."/>
            <person name="Hauser L."/>
            <person name="Lajus A."/>
            <person name="Land M.L."/>
            <person name="Lapidus A."/>
            <person name="Lucas S."/>
            <person name="Medigue C."/>
            <person name="Pitluck S."/>
            <person name="Woyke T."/>
            <person name="Zeytun A."/>
            <person name="Stein L.Y."/>
        </authorList>
    </citation>
    <scope>NUCLEOTIDE SEQUENCE [LARGE SCALE GENOMIC DNA]</scope>
    <source>
        <strain evidence="2 3">BG8</strain>
    </source>
</reference>
<feature type="transmembrane region" description="Helical" evidence="1">
    <location>
        <begin position="123"/>
        <end position="147"/>
    </location>
</feature>
<evidence type="ECO:0000256" key="1">
    <source>
        <dbReference type="SAM" id="Phobius"/>
    </source>
</evidence>
<dbReference type="RefSeq" id="WP_005368667.1">
    <property type="nucleotide sequence ID" value="NZ_CM001475.1"/>
</dbReference>
<feature type="transmembrane region" description="Helical" evidence="1">
    <location>
        <begin position="20"/>
        <end position="40"/>
    </location>
</feature>
<dbReference type="AlphaFoldDB" id="H8GKM2"/>
<accession>H8GKM2</accession>
<dbReference type="STRING" id="686340.Metal_0163"/>
<keyword evidence="1" id="KW-0812">Transmembrane</keyword>
<dbReference type="HOGENOM" id="CLU_106262_0_0_6"/>
<evidence type="ECO:0000313" key="3">
    <source>
        <dbReference type="Proteomes" id="UP000005090"/>
    </source>
</evidence>
<keyword evidence="1" id="KW-0472">Membrane</keyword>
<sequence>MSMEEIRICKTKFFSSLFHLWLNLIGYLSHLWLIGSLFKAGRKTYAGALYEFTYLLLWSILPFGLGALTLYVASDDQGKSFIDFWLSTFRNGELLVFTISMLAPILYLTLHEPDQAGQFPHKLPISTVVALIVVTCAALFALLKAHAVKDIDFVFKLSVILTLLALAFRYLALVYHRLRMPQITENELRSAQDDFVNDYRKHVEDTEPHHNVEDFMRGFENHLGGQQ</sequence>
<dbReference type="Proteomes" id="UP000005090">
    <property type="component" value="Chromosome"/>
</dbReference>
<feature type="transmembrane region" description="Helical" evidence="1">
    <location>
        <begin position="153"/>
        <end position="172"/>
    </location>
</feature>
<feature type="transmembrane region" description="Helical" evidence="1">
    <location>
        <begin position="52"/>
        <end position="74"/>
    </location>
</feature>
<organism evidence="2 3">
    <name type="scientific">Methylomicrobium album BG8</name>
    <dbReference type="NCBI Taxonomy" id="686340"/>
    <lineage>
        <taxon>Bacteria</taxon>
        <taxon>Pseudomonadati</taxon>
        <taxon>Pseudomonadota</taxon>
        <taxon>Gammaproteobacteria</taxon>
        <taxon>Methylococcales</taxon>
        <taxon>Methylococcaceae</taxon>
        <taxon>Methylomicrobium</taxon>
    </lineage>
</organism>
<name>H8GKM2_METAL</name>
<gene>
    <name evidence="2" type="ORF">Metal_0163</name>
</gene>
<proteinExistence type="predicted"/>
<protein>
    <submittedName>
        <fullName evidence="2">Uncharacterized protein</fullName>
    </submittedName>
</protein>
<evidence type="ECO:0000313" key="2">
    <source>
        <dbReference type="EMBL" id="EIC28030.1"/>
    </source>
</evidence>